<keyword evidence="1" id="KW-0472">Membrane</keyword>
<keyword evidence="1" id="KW-0812">Transmembrane</keyword>
<name>A0A1Q8YFJ6_9BURK</name>
<accession>A0A1Q8YFJ6</accession>
<organism evidence="2 3">
    <name type="scientific">Rhodoferax antarcticus ANT.BR</name>
    <dbReference type="NCBI Taxonomy" id="1111071"/>
    <lineage>
        <taxon>Bacteria</taxon>
        <taxon>Pseudomonadati</taxon>
        <taxon>Pseudomonadota</taxon>
        <taxon>Betaproteobacteria</taxon>
        <taxon>Burkholderiales</taxon>
        <taxon>Comamonadaceae</taxon>
        <taxon>Rhodoferax</taxon>
    </lineage>
</organism>
<evidence type="ECO:0000256" key="1">
    <source>
        <dbReference type="SAM" id="Phobius"/>
    </source>
</evidence>
<feature type="transmembrane region" description="Helical" evidence="1">
    <location>
        <begin position="20"/>
        <end position="36"/>
    </location>
</feature>
<feature type="transmembrane region" description="Helical" evidence="1">
    <location>
        <begin position="340"/>
        <end position="359"/>
    </location>
</feature>
<feature type="transmembrane region" description="Helical" evidence="1">
    <location>
        <begin position="244"/>
        <end position="264"/>
    </location>
</feature>
<feature type="transmembrane region" description="Helical" evidence="1">
    <location>
        <begin position="202"/>
        <end position="228"/>
    </location>
</feature>
<dbReference type="EMBL" id="MSYM01000013">
    <property type="protein sequence ID" value="OLP06762.1"/>
    <property type="molecule type" value="Genomic_DNA"/>
</dbReference>
<gene>
    <name evidence="2" type="ORF">BLL52_3002</name>
</gene>
<sequence>MNQPTPAIVAQGAVRRLPRLALWLFCAAYVLPGFLGRGPWKREDITALGYMLELARGTADWWRPTLGGRSPDVDALLPYWLGAWAIQAAPTWLSADWAARLPFMLMLMTTLVATWYGVYYLARSPLAQPVAFAFGGEAQPTDYARAIADGGLLALIACLGLAQLGHETTPALAQLSFTALLFYATAALPYRTYTPGLAAVTGLVGLTLSGAPSLAMALGTGCAAIYLLESGSESAEPQRQKRRAAGLLGITLLCATLATWLNLWQWRIQLPKANWADWQSLGRLFLWFAWPAWPLAIWTLWRWRHQLLGARLSSRHLWLPLWFVLVAVAATLTTSSAQRSLLLALPTLAALAAFALPTLERSVGALIDWFTLIFFSGCAVIIWVVWISMQTGVPAQPAMNVARLAPGFVHSFSFIPFLIAAGASLTWAWLVKWRVGRHRATLWKSVVLPAGGAALCWLLLMTLWLPLLDFVRSYAPLVQQAATVLPANPVCVSTLGLSRSQMAAFKFHGQLPLRPSETGANCPWLIADGEDPRTTAGFVSGKPWLLRATIRHPADRDEKVYIFERQAQ</sequence>
<dbReference type="RefSeq" id="WP_075587123.1">
    <property type="nucleotide sequence ID" value="NZ_MSYM01000013.1"/>
</dbReference>
<feature type="transmembrane region" description="Helical" evidence="1">
    <location>
        <begin position="171"/>
        <end position="190"/>
    </location>
</feature>
<dbReference type="AlphaFoldDB" id="A0A1Q8YFJ6"/>
<dbReference type="STRING" id="81479.RA876_09005"/>
<feature type="transmembrane region" description="Helical" evidence="1">
    <location>
        <begin position="143"/>
        <end position="164"/>
    </location>
</feature>
<reference evidence="2 3" key="1">
    <citation type="submission" date="2017-01" db="EMBL/GenBank/DDBJ databases">
        <title>Genome sequence of Rhodoferax antarcticus ANT.BR, a psychrophilic purple nonsulfur bacterium from an Antarctic microbial mat.</title>
        <authorList>
            <person name="Baker J."/>
            <person name="Riester C."/>
            <person name="Skinner B."/>
            <person name="Newell A."/>
            <person name="Swingley W."/>
            <person name="Madigan M."/>
            <person name="Jung D."/>
            <person name="Asao M."/>
            <person name="Chen M."/>
            <person name="Loughlin P."/>
            <person name="Pan H."/>
            <person name="Lin S."/>
            <person name="Li N."/>
            <person name="Shaw J."/>
            <person name="Prado M."/>
            <person name="Sherman C."/>
            <person name="Li X."/>
            <person name="Tang J."/>
            <person name="Blankenship R."/>
            <person name="Zhao T."/>
            <person name="Touchman J."/>
            <person name="Sattley M."/>
        </authorList>
    </citation>
    <scope>NUCLEOTIDE SEQUENCE [LARGE SCALE GENOMIC DNA]</scope>
    <source>
        <strain evidence="2 3">ANT.BR</strain>
    </source>
</reference>
<feature type="transmembrane region" description="Helical" evidence="1">
    <location>
        <begin position="103"/>
        <end position="123"/>
    </location>
</feature>
<feature type="transmembrane region" description="Helical" evidence="1">
    <location>
        <begin position="442"/>
        <end position="465"/>
    </location>
</feature>
<feature type="transmembrane region" description="Helical" evidence="1">
    <location>
        <begin position="366"/>
        <end position="388"/>
    </location>
</feature>
<feature type="transmembrane region" description="Helical" evidence="1">
    <location>
        <begin position="315"/>
        <end position="334"/>
    </location>
</feature>
<comment type="caution">
    <text evidence="2">The sequence shown here is derived from an EMBL/GenBank/DDBJ whole genome shotgun (WGS) entry which is preliminary data.</text>
</comment>
<protein>
    <submittedName>
        <fullName evidence="2">Putative membrane protein</fullName>
    </submittedName>
</protein>
<evidence type="ECO:0000313" key="3">
    <source>
        <dbReference type="Proteomes" id="UP000185911"/>
    </source>
</evidence>
<feature type="transmembrane region" description="Helical" evidence="1">
    <location>
        <begin position="284"/>
        <end position="303"/>
    </location>
</feature>
<keyword evidence="3" id="KW-1185">Reference proteome</keyword>
<feature type="transmembrane region" description="Helical" evidence="1">
    <location>
        <begin position="408"/>
        <end position="430"/>
    </location>
</feature>
<proteinExistence type="predicted"/>
<evidence type="ECO:0000313" key="2">
    <source>
        <dbReference type="EMBL" id="OLP06762.1"/>
    </source>
</evidence>
<dbReference type="Proteomes" id="UP000185911">
    <property type="component" value="Unassembled WGS sequence"/>
</dbReference>
<keyword evidence="1" id="KW-1133">Transmembrane helix</keyword>